<dbReference type="HOGENOM" id="CLU_116300_0_0_9"/>
<evidence type="ECO:0000313" key="1">
    <source>
        <dbReference type="EMBL" id="EFV99234.1"/>
    </source>
</evidence>
<proteinExistence type="predicted"/>
<organism evidence="1 2">
    <name type="scientific">Streptococcus australis ATCC 700641</name>
    <dbReference type="NCBI Taxonomy" id="888833"/>
    <lineage>
        <taxon>Bacteria</taxon>
        <taxon>Bacillati</taxon>
        <taxon>Bacillota</taxon>
        <taxon>Bacilli</taxon>
        <taxon>Lactobacillales</taxon>
        <taxon>Streptococcaceae</taxon>
        <taxon>Streptococcus</taxon>
    </lineage>
</organism>
<dbReference type="AlphaFoldDB" id="E7SAX5"/>
<name>E7SAX5_9STRE</name>
<keyword evidence="2" id="KW-1185">Reference proteome</keyword>
<sequence length="214" mass="23380">MNSLLSITTKRGDHMWKWIKRLIGLTFLLVIVLAVFLIPAKVSTQEQFKNVTVNTSLVDLAQEGLSTADVTASGLQTELQLNSPQLRQVIKGMLGEVSDETLLNTAVAMNGDYINVQVPIELGPVETMVSMDFSASVTDQQLTLNLERARLGHLPIPRSLVASKIAEKVNQEGTGATMTENHIQVTLPTSGYQIHSAKVEKGNMVLQIIVPISY</sequence>
<dbReference type="Proteomes" id="UP000002814">
    <property type="component" value="Unassembled WGS sequence"/>
</dbReference>
<dbReference type="EMBL" id="AEQR01000019">
    <property type="protein sequence ID" value="EFV99234.1"/>
    <property type="molecule type" value="Genomic_DNA"/>
</dbReference>
<protein>
    <submittedName>
        <fullName evidence="1">Uncharacterized protein</fullName>
    </submittedName>
</protein>
<evidence type="ECO:0000313" key="2">
    <source>
        <dbReference type="Proteomes" id="UP000002814"/>
    </source>
</evidence>
<gene>
    <name evidence="1" type="ORF">HMPREF9421_1342</name>
</gene>
<accession>E7SAX5</accession>
<comment type="caution">
    <text evidence="1">The sequence shown here is derived from an EMBL/GenBank/DDBJ whole genome shotgun (WGS) entry which is preliminary data.</text>
</comment>
<reference evidence="1 2" key="1">
    <citation type="submission" date="2010-12" db="EMBL/GenBank/DDBJ databases">
        <authorList>
            <person name="Muzny D."/>
            <person name="Qin X."/>
            <person name="Deng J."/>
            <person name="Jiang H."/>
            <person name="Liu Y."/>
            <person name="Qu J."/>
            <person name="Song X.-Z."/>
            <person name="Zhang L."/>
            <person name="Thornton R."/>
            <person name="Coyle M."/>
            <person name="Francisco L."/>
            <person name="Jackson L."/>
            <person name="Javaid M."/>
            <person name="Korchina V."/>
            <person name="Kovar C."/>
            <person name="Mata R."/>
            <person name="Mathew T."/>
            <person name="Ngo R."/>
            <person name="Nguyen L."/>
            <person name="Nguyen N."/>
            <person name="Okwuonu G."/>
            <person name="Ongeri F."/>
            <person name="Pham C."/>
            <person name="Simmons D."/>
            <person name="Wilczek-Boney K."/>
            <person name="Hale W."/>
            <person name="Jakkamsetti A."/>
            <person name="Pham P."/>
            <person name="Ruth R."/>
            <person name="San Lucas F."/>
            <person name="Warren J."/>
            <person name="Zhang J."/>
            <person name="Zhao Z."/>
            <person name="Zhou C."/>
            <person name="Zhu D."/>
            <person name="Lee S."/>
            <person name="Bess C."/>
            <person name="Blankenburg K."/>
            <person name="Forbes L."/>
            <person name="Fu Q."/>
            <person name="Gubbala S."/>
            <person name="Hirani K."/>
            <person name="Jayaseelan J.C."/>
            <person name="Lara F."/>
            <person name="Munidasa M."/>
            <person name="Palculict T."/>
            <person name="Patil S."/>
            <person name="Pu L.-L."/>
            <person name="Saada N."/>
            <person name="Tang L."/>
            <person name="Weissenberger G."/>
            <person name="Zhu Y."/>
            <person name="Hemphill L."/>
            <person name="Shang Y."/>
            <person name="Youmans B."/>
            <person name="Ayvaz T."/>
            <person name="Ross M."/>
            <person name="Santibanez J."/>
            <person name="Aqrawi P."/>
            <person name="Gross S."/>
            <person name="Joshi V."/>
            <person name="Fowler G."/>
            <person name="Nazareth L."/>
            <person name="Reid J."/>
            <person name="Worley K."/>
            <person name="Petrosino J."/>
            <person name="Highlander S."/>
            <person name="Gibbs R."/>
        </authorList>
    </citation>
    <scope>NUCLEOTIDE SEQUENCE [LARGE SCALE GENOMIC DNA]</scope>
    <source>
        <strain evidence="1 2">ATCC 700641</strain>
    </source>
</reference>